<gene>
    <name evidence="1" type="ORF">Cva_01109</name>
</gene>
<evidence type="ECO:0000313" key="2">
    <source>
        <dbReference type="Proteomes" id="UP000036771"/>
    </source>
</evidence>
<dbReference type="Proteomes" id="UP000036771">
    <property type="component" value="Unassembled WGS sequence"/>
</dbReference>
<accession>A0A0K8MF29</accession>
<proteinExistence type="predicted"/>
<comment type="caution">
    <text evidence="1">The sequence shown here is derived from an EMBL/GenBank/DDBJ whole genome shotgun (WGS) entry which is preliminary data.</text>
</comment>
<dbReference type="EMBL" id="BBVC01000060">
    <property type="protein sequence ID" value="GAO98449.1"/>
    <property type="molecule type" value="Genomic_DNA"/>
</dbReference>
<evidence type="ECO:0000313" key="1">
    <source>
        <dbReference type="EMBL" id="GAO98449.1"/>
    </source>
</evidence>
<reference evidence="1 2" key="1">
    <citation type="submission" date="2015-03" db="EMBL/GenBank/DDBJ databases">
        <title>Caedibacter varicaedens, whole genome shotgun sequence.</title>
        <authorList>
            <person name="Suzuki H."/>
            <person name="Dapper A.L."/>
            <person name="Gibson A.K."/>
            <person name="Jackson C."/>
            <person name="Lee H."/>
            <person name="Pejaver V.R."/>
            <person name="Doak T."/>
            <person name="Lynch M."/>
        </authorList>
    </citation>
    <scope>NUCLEOTIDE SEQUENCE [LARGE SCALE GENOMIC DNA]</scope>
</reference>
<dbReference type="AlphaFoldDB" id="A0A0K8MF29"/>
<sequence length="331" mass="38207">MFFSLYLLAFSVSTILSCPMAYGGIEIVEARREGDQEGIRIRASHRVCLYKGEDHYNEHKGFTKIYVAEKFPKIPIIHPYHINGVSRPDCDDGRPTIPLVAHLPAIMTDLLPQGIKDAIQKKEIGSNQLKIFLCMQNFPWNEKQLVCLRPNYALEPNAVTKNYKDIKRNIRAGLFHDNANLAFLKGKGQLRPNYLDIFQVHTHSRKDGYTVASPNNLHIDWDQKFDSKTGKTLFDVQKGTVFWSYLDYEDQDDNQRNKGIATLHLIINDAQRTDISEHFKNLFEHHAPHPDDDINTLKQWVIDPLSELQSFQNTVQLQKLKDIYETLNFKG</sequence>
<protein>
    <submittedName>
        <fullName evidence="1">Uncharacterized protein</fullName>
    </submittedName>
</protein>
<keyword evidence="2" id="KW-1185">Reference proteome</keyword>
<organism evidence="1 2">
    <name type="scientific">Caedimonas varicaedens</name>
    <dbReference type="NCBI Taxonomy" id="1629334"/>
    <lineage>
        <taxon>Bacteria</taxon>
        <taxon>Pseudomonadati</taxon>
        <taxon>Pseudomonadota</taxon>
        <taxon>Alphaproteobacteria</taxon>
        <taxon>Holosporales</taxon>
        <taxon>Caedimonadaceae</taxon>
        <taxon>Caedimonas</taxon>
    </lineage>
</organism>
<name>A0A0K8MF29_9PROT</name>